<sequence length="13" mass="1369">KPGGIVALLDEAW</sequence>
<organism evidence="1 2">
    <name type="scientific">Trifolium medium</name>
    <dbReference type="NCBI Taxonomy" id="97028"/>
    <lineage>
        <taxon>Eukaryota</taxon>
        <taxon>Viridiplantae</taxon>
        <taxon>Streptophyta</taxon>
        <taxon>Embryophyta</taxon>
        <taxon>Tracheophyta</taxon>
        <taxon>Spermatophyta</taxon>
        <taxon>Magnoliopsida</taxon>
        <taxon>eudicotyledons</taxon>
        <taxon>Gunneridae</taxon>
        <taxon>Pentapetalae</taxon>
        <taxon>rosids</taxon>
        <taxon>fabids</taxon>
        <taxon>Fabales</taxon>
        <taxon>Fabaceae</taxon>
        <taxon>Papilionoideae</taxon>
        <taxon>50 kb inversion clade</taxon>
        <taxon>NPAAA clade</taxon>
        <taxon>Hologalegina</taxon>
        <taxon>IRL clade</taxon>
        <taxon>Trifolieae</taxon>
        <taxon>Trifolium</taxon>
    </lineage>
</organism>
<dbReference type="Proteomes" id="UP000265520">
    <property type="component" value="Unassembled WGS sequence"/>
</dbReference>
<protein>
    <submittedName>
        <fullName evidence="1">Uncharacterized protein</fullName>
    </submittedName>
</protein>
<evidence type="ECO:0000313" key="1">
    <source>
        <dbReference type="EMBL" id="MCI48897.1"/>
    </source>
</evidence>
<keyword evidence="2" id="KW-1185">Reference proteome</keyword>
<comment type="caution">
    <text evidence="1">The sequence shown here is derived from an EMBL/GenBank/DDBJ whole genome shotgun (WGS) entry which is preliminary data.</text>
</comment>
<evidence type="ECO:0000313" key="2">
    <source>
        <dbReference type="Proteomes" id="UP000265520"/>
    </source>
</evidence>
<feature type="non-terminal residue" evidence="1">
    <location>
        <position position="1"/>
    </location>
</feature>
<name>A0A392SKC7_9FABA</name>
<accession>A0A392SKC7</accession>
<dbReference type="EMBL" id="LXQA010393116">
    <property type="protein sequence ID" value="MCI48897.1"/>
    <property type="molecule type" value="Genomic_DNA"/>
</dbReference>
<proteinExistence type="predicted"/>
<reference evidence="1 2" key="1">
    <citation type="journal article" date="2018" name="Front. Plant Sci.">
        <title>Red Clover (Trifolium pratense) and Zigzag Clover (T. medium) - A Picture of Genomic Similarities and Differences.</title>
        <authorList>
            <person name="Dluhosova J."/>
            <person name="Istvanek J."/>
            <person name="Nedelnik J."/>
            <person name="Repkova J."/>
        </authorList>
    </citation>
    <scope>NUCLEOTIDE SEQUENCE [LARGE SCALE GENOMIC DNA]</scope>
    <source>
        <strain evidence="2">cv. 10/8</strain>
        <tissue evidence="1">Leaf</tissue>
    </source>
</reference>